<comment type="subcellular location">
    <subcellularLocation>
        <location evidence="11">Cytoplasm</location>
    </subcellularLocation>
</comment>
<dbReference type="Gene3D" id="3.50.50.60">
    <property type="entry name" value="FAD/NAD(P)-binding domain"/>
    <property type="match status" value="1"/>
</dbReference>
<protein>
    <recommendedName>
        <fullName evidence="6 11">Coproporphyrinogen III oxidase</fullName>
        <ecNumber evidence="5 11">1.3.3.15</ecNumber>
    </recommendedName>
</protein>
<dbReference type="Gene3D" id="1.10.3110.10">
    <property type="entry name" value="protoporphyrinogen ix oxidase, domain 3"/>
    <property type="match status" value="1"/>
</dbReference>
<dbReference type="PANTHER" id="PTHR42923:SF3">
    <property type="entry name" value="PROTOPORPHYRINOGEN OXIDASE"/>
    <property type="match status" value="1"/>
</dbReference>
<reference evidence="13 14" key="1">
    <citation type="submission" date="2020-11" db="EMBL/GenBank/DDBJ databases">
        <title>Taxonomic evaluation of the Bacillus sporothermodurans group of bacteria based on whole genome sequences.</title>
        <authorList>
            <person name="Fiedler G."/>
            <person name="Herbstmann A.-D."/>
            <person name="Doll E."/>
            <person name="Wenning M."/>
            <person name="Brinks E."/>
            <person name="Kabisch J."/>
            <person name="Breitenwieser F."/>
            <person name="Lappann M."/>
            <person name="Boehnlein C."/>
            <person name="Franz C."/>
        </authorList>
    </citation>
    <scope>NUCLEOTIDE SEQUENCE [LARGE SCALE GENOMIC DNA]</scope>
    <source>
        <strain evidence="13 14">JCM 19841</strain>
    </source>
</reference>
<comment type="catalytic activity">
    <reaction evidence="1">
        <text>coproporphyrinogen III + 3 O2 = coproporphyrin III + 3 H2O2</text>
        <dbReference type="Rhea" id="RHEA:43436"/>
        <dbReference type="ChEBI" id="CHEBI:15379"/>
        <dbReference type="ChEBI" id="CHEBI:16240"/>
        <dbReference type="ChEBI" id="CHEBI:57309"/>
        <dbReference type="ChEBI" id="CHEBI:131725"/>
        <dbReference type="EC" id="1.3.3.15"/>
    </reaction>
    <physiologicalReaction direction="left-to-right" evidence="1">
        <dbReference type="Rhea" id="RHEA:43437"/>
    </physiologicalReaction>
</comment>
<name>A0ABX7DYP3_9BACI</name>
<dbReference type="InterPro" id="IPR004572">
    <property type="entry name" value="Protoporphyrinogen_oxidase"/>
</dbReference>
<evidence type="ECO:0000256" key="1">
    <source>
        <dbReference type="ARBA" id="ARBA00001755"/>
    </source>
</evidence>
<gene>
    <name evidence="13" type="ORF">I5776_16400</name>
</gene>
<keyword evidence="11" id="KW-0963">Cytoplasm</keyword>
<dbReference type="SUPFAM" id="SSF51905">
    <property type="entry name" value="FAD/NAD(P)-binding domain"/>
    <property type="match status" value="1"/>
</dbReference>
<dbReference type="EC" id="1.3.3.15" evidence="5 11"/>
<dbReference type="Pfam" id="PF01593">
    <property type="entry name" value="Amino_oxidase"/>
    <property type="match status" value="1"/>
</dbReference>
<dbReference type="InterPro" id="IPR050464">
    <property type="entry name" value="Zeta_carotene_desat/Oxidored"/>
</dbReference>
<evidence type="ECO:0000256" key="7">
    <source>
        <dbReference type="ARBA" id="ARBA00022630"/>
    </source>
</evidence>
<dbReference type="InterPro" id="IPR002937">
    <property type="entry name" value="Amino_oxidase"/>
</dbReference>
<comment type="cofactor">
    <cofactor evidence="2 11">
        <name>FAD</name>
        <dbReference type="ChEBI" id="CHEBI:57692"/>
    </cofactor>
</comment>
<keyword evidence="7 11" id="KW-0285">Flavoprotein</keyword>
<evidence type="ECO:0000256" key="6">
    <source>
        <dbReference type="ARBA" id="ARBA00019046"/>
    </source>
</evidence>
<keyword evidence="14" id="KW-1185">Reference proteome</keyword>
<evidence type="ECO:0000256" key="5">
    <source>
        <dbReference type="ARBA" id="ARBA00012402"/>
    </source>
</evidence>
<feature type="domain" description="Amine oxidase" evidence="12">
    <location>
        <begin position="11"/>
        <end position="459"/>
    </location>
</feature>
<dbReference type="Proteomes" id="UP000595691">
    <property type="component" value="Chromosome"/>
</dbReference>
<evidence type="ECO:0000313" key="13">
    <source>
        <dbReference type="EMBL" id="QQZ08604.1"/>
    </source>
</evidence>
<organism evidence="13 14">
    <name type="scientific">Heyndrickxia vini</name>
    <dbReference type="NCBI Taxonomy" id="1476025"/>
    <lineage>
        <taxon>Bacteria</taxon>
        <taxon>Bacillati</taxon>
        <taxon>Bacillota</taxon>
        <taxon>Bacilli</taxon>
        <taxon>Bacillales</taxon>
        <taxon>Bacillaceae</taxon>
        <taxon>Heyndrickxia</taxon>
    </lineage>
</organism>
<keyword evidence="8 11" id="KW-0274">FAD</keyword>
<keyword evidence="9 11" id="KW-0560">Oxidoreductase</keyword>
<evidence type="ECO:0000256" key="3">
    <source>
        <dbReference type="ARBA" id="ARBA00004744"/>
    </source>
</evidence>
<accession>A0ABX7DYP3</accession>
<comment type="pathway">
    <text evidence="3 11">Porphyrin-containing compound metabolism; protoheme biosynthesis.</text>
</comment>
<dbReference type="SUPFAM" id="SSF54373">
    <property type="entry name" value="FAD-linked reductases, C-terminal domain"/>
    <property type="match status" value="1"/>
</dbReference>
<sequence>MKTVVVIGGGITGLSSMYYLQQLKKTANIELNLQLIEGNDELGGKIHSVQTDEFIMETGADSIVARKQGVAELLKDLHLHSEMVNNATGKSFIYHHGQLKPIPDDTVFGIPMSREALFNSELISENGKNEALKDFTTKNEEFTKDSSIGQFLEHFLGKEIVENQIAPVLSGVYSGKLNELTLATTLPYLLEYKNKYGSIINGLSENKERFQSADNKKFVSFKNGLSTLINRLEGELTSVEIMKGVKAKAITHNRNGYTVTLENEKTIHADFIVLSTPHQVAQSILQNEVLDEEFNQLVNSSLISVYVGFDVPDEKLPTDGTGFIVPNGSDLVCNACTWTSRKWTHTSKNNHLLLRLFYKNTNPAIFEHLNNLNEKELIQVALKDIEKSLGITGEPIHSEVTKWTDLMPKYSLTHRKTIEFLNEKIAELYPNITLAGCSYYGVGIADCIMNGKETAKQLIEQISNNN</sequence>
<dbReference type="PANTHER" id="PTHR42923">
    <property type="entry name" value="PROTOPORPHYRINOGEN OXIDASE"/>
    <property type="match status" value="1"/>
</dbReference>
<evidence type="ECO:0000256" key="2">
    <source>
        <dbReference type="ARBA" id="ARBA00001974"/>
    </source>
</evidence>
<keyword evidence="10 11" id="KW-0350">Heme biosynthesis</keyword>
<dbReference type="Gene3D" id="3.90.660.20">
    <property type="entry name" value="Protoporphyrinogen oxidase, mitochondrial, domain 2"/>
    <property type="match status" value="1"/>
</dbReference>
<comment type="function">
    <text evidence="11">Involved in coproporphyrin-dependent heme b biosynthesis. Catalyzes the oxidation of coproporphyrinogen III to coproporphyrin III.</text>
</comment>
<evidence type="ECO:0000259" key="12">
    <source>
        <dbReference type="Pfam" id="PF01593"/>
    </source>
</evidence>
<dbReference type="RefSeq" id="WP_202777415.1">
    <property type="nucleotide sequence ID" value="NZ_CP065425.1"/>
</dbReference>
<evidence type="ECO:0000256" key="8">
    <source>
        <dbReference type="ARBA" id="ARBA00022827"/>
    </source>
</evidence>
<evidence type="ECO:0000256" key="10">
    <source>
        <dbReference type="ARBA" id="ARBA00023133"/>
    </source>
</evidence>
<evidence type="ECO:0000256" key="9">
    <source>
        <dbReference type="ARBA" id="ARBA00023002"/>
    </source>
</evidence>
<evidence type="ECO:0000313" key="14">
    <source>
        <dbReference type="Proteomes" id="UP000595691"/>
    </source>
</evidence>
<comment type="similarity">
    <text evidence="4 11">Belongs to the protoporphyrinogen/coproporphyrinogen oxidase family. Coproporphyrinogen III oxidase subfamily.</text>
</comment>
<dbReference type="InterPro" id="IPR036188">
    <property type="entry name" value="FAD/NAD-bd_sf"/>
</dbReference>
<proteinExistence type="inferred from homology"/>
<evidence type="ECO:0000256" key="11">
    <source>
        <dbReference type="RuleBase" id="RU364052"/>
    </source>
</evidence>
<evidence type="ECO:0000256" key="4">
    <source>
        <dbReference type="ARBA" id="ARBA00008310"/>
    </source>
</evidence>
<dbReference type="NCBIfam" id="NF009081">
    <property type="entry name" value="PRK12416.1"/>
    <property type="match status" value="1"/>
</dbReference>
<dbReference type="NCBIfam" id="TIGR00562">
    <property type="entry name" value="proto_IX_ox"/>
    <property type="match status" value="1"/>
</dbReference>
<dbReference type="GO" id="GO:0004729">
    <property type="term" value="F:oxygen-dependent protoporphyrinogen oxidase activity"/>
    <property type="evidence" value="ECO:0007669"/>
    <property type="project" value="UniProtKB-EC"/>
</dbReference>
<dbReference type="EMBL" id="CP065425">
    <property type="protein sequence ID" value="QQZ08604.1"/>
    <property type="molecule type" value="Genomic_DNA"/>
</dbReference>